<dbReference type="InterPro" id="IPR015797">
    <property type="entry name" value="NUDIX_hydrolase-like_dom_sf"/>
</dbReference>
<dbReference type="AlphaFoldDB" id="A0A418SJK3"/>
<evidence type="ECO:0000259" key="8">
    <source>
        <dbReference type="PROSITE" id="PS51462"/>
    </source>
</evidence>
<evidence type="ECO:0000256" key="1">
    <source>
        <dbReference type="ARBA" id="ARBA00000847"/>
    </source>
</evidence>
<dbReference type="RefSeq" id="WP_196941866.1">
    <property type="nucleotide sequence ID" value="NZ_CP060436.1"/>
</dbReference>
<evidence type="ECO:0000256" key="6">
    <source>
        <dbReference type="ARBA" id="ARBA00032162"/>
    </source>
</evidence>
<protein>
    <recommendedName>
        <fullName evidence="4">GDP-mannose pyrophosphatase</fullName>
    </recommendedName>
    <alternativeName>
        <fullName evidence="6">GDP-mannose hydrolase</fullName>
    </alternativeName>
    <alternativeName>
        <fullName evidence="7">GDPMK</fullName>
    </alternativeName>
</protein>
<accession>A0A418SJK3</accession>
<comment type="similarity">
    <text evidence="3">Belongs to the Nudix hydrolase family. NudK subfamily.</text>
</comment>
<dbReference type="CDD" id="cd24161">
    <property type="entry name" value="NUDIX_ADPRase_Ndx2"/>
    <property type="match status" value="1"/>
</dbReference>
<comment type="catalytic activity">
    <reaction evidence="1">
        <text>GDP-alpha-D-mannose + H2O = alpha-D-mannose 1-phosphate + GMP + 2 H(+)</text>
        <dbReference type="Rhea" id="RHEA:27978"/>
        <dbReference type="ChEBI" id="CHEBI:15377"/>
        <dbReference type="ChEBI" id="CHEBI:15378"/>
        <dbReference type="ChEBI" id="CHEBI:57527"/>
        <dbReference type="ChEBI" id="CHEBI:58115"/>
        <dbReference type="ChEBI" id="CHEBI:58409"/>
    </reaction>
</comment>
<evidence type="ECO:0000256" key="5">
    <source>
        <dbReference type="ARBA" id="ARBA00022801"/>
    </source>
</evidence>
<dbReference type="KEGG" id="palw:PSAL_031880"/>
<keyword evidence="5 9" id="KW-0378">Hydrolase</keyword>
<dbReference type="Gene3D" id="3.90.79.10">
    <property type="entry name" value="Nucleoside Triphosphate Pyrophosphohydrolase"/>
    <property type="match status" value="1"/>
</dbReference>
<dbReference type="SUPFAM" id="SSF55811">
    <property type="entry name" value="Nudix"/>
    <property type="match status" value="1"/>
</dbReference>
<keyword evidence="10" id="KW-1185">Reference proteome</keyword>
<proteinExistence type="inferred from homology"/>
<dbReference type="GO" id="GO:0019693">
    <property type="term" value="P:ribose phosphate metabolic process"/>
    <property type="evidence" value="ECO:0007669"/>
    <property type="project" value="TreeGrafter"/>
</dbReference>
<dbReference type="GO" id="GO:0016787">
    <property type="term" value="F:hydrolase activity"/>
    <property type="evidence" value="ECO:0007669"/>
    <property type="project" value="UniProtKB-KW"/>
</dbReference>
<reference evidence="9 10" key="1">
    <citation type="submission" date="2020-08" db="EMBL/GenBank/DDBJ databases">
        <title>Genome sequence of Rhodobacteraceae bacterium Lw-13e.</title>
        <authorList>
            <person name="Poehlein A."/>
            <person name="Wolter L."/>
            <person name="Daniel R."/>
            <person name="Brinkhoff T."/>
        </authorList>
    </citation>
    <scope>NUCLEOTIDE SEQUENCE [LARGE SCALE GENOMIC DNA]</scope>
    <source>
        <strain evidence="9 10">Lw-13e</strain>
    </source>
</reference>
<evidence type="ECO:0000256" key="2">
    <source>
        <dbReference type="ARBA" id="ARBA00001946"/>
    </source>
</evidence>
<comment type="cofactor">
    <cofactor evidence="2">
        <name>Mg(2+)</name>
        <dbReference type="ChEBI" id="CHEBI:18420"/>
    </cofactor>
</comment>
<evidence type="ECO:0000256" key="7">
    <source>
        <dbReference type="ARBA" id="ARBA00032272"/>
    </source>
</evidence>
<feature type="domain" description="Nudix hydrolase" evidence="8">
    <location>
        <begin position="40"/>
        <end position="171"/>
    </location>
</feature>
<dbReference type="InterPro" id="IPR000086">
    <property type="entry name" value="NUDIX_hydrolase_dom"/>
</dbReference>
<evidence type="ECO:0000313" key="9">
    <source>
        <dbReference type="EMBL" id="QPM91926.1"/>
    </source>
</evidence>
<organism evidence="9 10">
    <name type="scientific">Pseudooceanicola algae</name>
    <dbReference type="NCBI Taxonomy" id="1537215"/>
    <lineage>
        <taxon>Bacteria</taxon>
        <taxon>Pseudomonadati</taxon>
        <taxon>Pseudomonadota</taxon>
        <taxon>Alphaproteobacteria</taxon>
        <taxon>Rhodobacterales</taxon>
        <taxon>Paracoccaceae</taxon>
        <taxon>Pseudooceanicola</taxon>
    </lineage>
</organism>
<dbReference type="Pfam" id="PF00293">
    <property type="entry name" value="NUDIX"/>
    <property type="match status" value="1"/>
</dbReference>
<dbReference type="PROSITE" id="PS51462">
    <property type="entry name" value="NUDIX"/>
    <property type="match status" value="1"/>
</dbReference>
<dbReference type="GO" id="GO:0005829">
    <property type="term" value="C:cytosol"/>
    <property type="evidence" value="ECO:0007669"/>
    <property type="project" value="TreeGrafter"/>
</dbReference>
<dbReference type="PANTHER" id="PTHR11839">
    <property type="entry name" value="UDP/ADP-SUGAR PYROPHOSPHATASE"/>
    <property type="match status" value="1"/>
</dbReference>
<gene>
    <name evidence="9" type="primary">nudF</name>
    <name evidence="9" type="ORF">PSAL_031880</name>
</gene>
<dbReference type="Proteomes" id="UP000283786">
    <property type="component" value="Chromosome"/>
</dbReference>
<name>A0A418SJK3_9RHOB</name>
<dbReference type="PANTHER" id="PTHR11839:SF18">
    <property type="entry name" value="NUDIX HYDROLASE DOMAIN-CONTAINING PROTEIN"/>
    <property type="match status" value="1"/>
</dbReference>
<dbReference type="GO" id="GO:0006753">
    <property type="term" value="P:nucleoside phosphate metabolic process"/>
    <property type="evidence" value="ECO:0007669"/>
    <property type="project" value="TreeGrafter"/>
</dbReference>
<dbReference type="EMBL" id="CP060436">
    <property type="protein sequence ID" value="QPM91926.1"/>
    <property type="molecule type" value="Genomic_DNA"/>
</dbReference>
<evidence type="ECO:0000256" key="4">
    <source>
        <dbReference type="ARBA" id="ARBA00016377"/>
    </source>
</evidence>
<sequence>MRGKITRQATRIAYKNNWMTVHEDDVTFPNGHQSIFGVVEKPDFVAVIPVDAEGRIHLVSQYRYAVSTRTWEIPQGAWPNRPDAPPEEVARGELREETGFRAASMELLGRMYQAPGLSTQSCHLYLATGLTAGETEREVTESDMECAGFTLAQLRGMIAAGEIMDGTSMAAFGMLALQGRLDSLG</sequence>
<evidence type="ECO:0000256" key="3">
    <source>
        <dbReference type="ARBA" id="ARBA00007275"/>
    </source>
</evidence>
<evidence type="ECO:0000313" key="10">
    <source>
        <dbReference type="Proteomes" id="UP000283786"/>
    </source>
</evidence>